<dbReference type="GO" id="GO:0004252">
    <property type="term" value="F:serine-type endopeptidase activity"/>
    <property type="evidence" value="ECO:0007669"/>
    <property type="project" value="InterPro"/>
</dbReference>
<dbReference type="InterPro" id="IPR001314">
    <property type="entry name" value="Peptidase_S1A"/>
</dbReference>
<keyword evidence="2 5" id="KW-0378">Hydrolase</keyword>
<dbReference type="PRINTS" id="PR00722">
    <property type="entry name" value="CHYMOTRYPSIN"/>
</dbReference>
<organism evidence="7">
    <name type="scientific">Tityus serrulatus</name>
    <name type="common">Brazilian yellow scorpion</name>
    <dbReference type="NCBI Taxonomy" id="6887"/>
    <lineage>
        <taxon>Eukaryota</taxon>
        <taxon>Metazoa</taxon>
        <taxon>Ecdysozoa</taxon>
        <taxon>Arthropoda</taxon>
        <taxon>Chelicerata</taxon>
        <taxon>Arachnida</taxon>
        <taxon>Scorpiones</taxon>
        <taxon>Buthida</taxon>
        <taxon>Buthoidea</taxon>
        <taxon>Buthidae</taxon>
        <taxon>Tityus</taxon>
    </lineage>
</organism>
<dbReference type="GO" id="GO:0006508">
    <property type="term" value="P:proteolysis"/>
    <property type="evidence" value="ECO:0007669"/>
    <property type="project" value="UniProtKB-KW"/>
</dbReference>
<evidence type="ECO:0000256" key="1">
    <source>
        <dbReference type="ARBA" id="ARBA00022670"/>
    </source>
</evidence>
<proteinExistence type="evidence at transcript level"/>
<evidence type="ECO:0000256" key="3">
    <source>
        <dbReference type="ARBA" id="ARBA00022825"/>
    </source>
</evidence>
<dbReference type="SUPFAM" id="SSF50494">
    <property type="entry name" value="Trypsin-like serine proteases"/>
    <property type="match status" value="1"/>
</dbReference>
<dbReference type="AlphaFoldDB" id="A0A1S5QN69"/>
<dbReference type="InterPro" id="IPR018114">
    <property type="entry name" value="TRYPSIN_HIS"/>
</dbReference>
<dbReference type="Pfam" id="PF00089">
    <property type="entry name" value="Trypsin"/>
    <property type="match status" value="1"/>
</dbReference>
<dbReference type="Gene3D" id="2.40.10.10">
    <property type="entry name" value="Trypsin-like serine proteases"/>
    <property type="match status" value="2"/>
</dbReference>
<sequence length="214" mass="23963">MKNKKHYCGGVLISEKFVLTAAHCLEGYKESDVEVRLGEFDFKSEDDGLPEDYVVISIVRHTQFDPFTYRNDIALLKLDRSATANEYTHPICLPNPNLDYTGLVGIVAGWGSLSYGGVSSDVLRQVSLPIWNNSECDTKFSQAITHHYLCAGVRQGKEDSCQGDSGGPLMIEGRNNRWMVVGIVSWGVRCADTGFPGVYTRITEYLQWIKFHMV</sequence>
<protein>
    <submittedName>
        <fullName evidence="7">Serine protease 1</fullName>
    </submittedName>
</protein>
<name>A0A1S5QN69_TITSE</name>
<dbReference type="InterPro" id="IPR009003">
    <property type="entry name" value="Peptidase_S1_PA"/>
</dbReference>
<keyword evidence="4" id="KW-1015">Disulfide bond</keyword>
<keyword evidence="3 5" id="KW-0720">Serine protease</keyword>
<evidence type="ECO:0000256" key="2">
    <source>
        <dbReference type="ARBA" id="ARBA00022801"/>
    </source>
</evidence>
<accession>A0A1S5QN69</accession>
<dbReference type="PROSITE" id="PS00134">
    <property type="entry name" value="TRYPSIN_HIS"/>
    <property type="match status" value="1"/>
</dbReference>
<keyword evidence="1 5" id="KW-0645">Protease</keyword>
<evidence type="ECO:0000259" key="6">
    <source>
        <dbReference type="PROSITE" id="PS50240"/>
    </source>
</evidence>
<dbReference type="CDD" id="cd00190">
    <property type="entry name" value="Tryp_SPc"/>
    <property type="match status" value="1"/>
</dbReference>
<dbReference type="PANTHER" id="PTHR24252:SF7">
    <property type="entry name" value="HYALIN"/>
    <property type="match status" value="1"/>
</dbReference>
<evidence type="ECO:0000313" key="7">
    <source>
        <dbReference type="EMBL" id="AMO02563.1"/>
    </source>
</evidence>
<feature type="domain" description="Peptidase S1" evidence="6">
    <location>
        <begin position="1"/>
        <end position="214"/>
    </location>
</feature>
<dbReference type="SMART" id="SM00020">
    <property type="entry name" value="Tryp_SPc"/>
    <property type="match status" value="1"/>
</dbReference>
<evidence type="ECO:0000256" key="4">
    <source>
        <dbReference type="ARBA" id="ARBA00023157"/>
    </source>
</evidence>
<dbReference type="PANTHER" id="PTHR24252">
    <property type="entry name" value="ACROSIN-RELATED"/>
    <property type="match status" value="1"/>
</dbReference>
<dbReference type="PROSITE" id="PS00135">
    <property type="entry name" value="TRYPSIN_SER"/>
    <property type="match status" value="1"/>
</dbReference>
<dbReference type="FunFam" id="2.40.10.10:FF:000006">
    <property type="entry name" value="Serine proteinase stubble"/>
    <property type="match status" value="1"/>
</dbReference>
<dbReference type="PROSITE" id="PS50240">
    <property type="entry name" value="TRYPSIN_DOM"/>
    <property type="match status" value="1"/>
</dbReference>
<dbReference type="EMBL" id="KR068546">
    <property type="protein sequence ID" value="AMO02563.1"/>
    <property type="molecule type" value="mRNA"/>
</dbReference>
<reference evidence="7" key="1">
    <citation type="submission" date="2015-04" db="EMBL/GenBank/DDBJ databases">
        <title>Proteases from Tityus serrulatus venom gland: venom proteases and peptide maturation.</title>
        <authorList>
            <person name="Carmo A.O."/>
            <person name="Martins A.P.V."/>
            <person name="Oliveira-Mendes B.B.R."/>
            <person name="Horta C.C.R."/>
            <person name="Dantas A.E."/>
            <person name="Kalapothakis E."/>
        </authorList>
    </citation>
    <scope>NUCLEOTIDE SEQUENCE</scope>
</reference>
<dbReference type="InterPro" id="IPR001254">
    <property type="entry name" value="Trypsin_dom"/>
</dbReference>
<evidence type="ECO:0000256" key="5">
    <source>
        <dbReference type="RuleBase" id="RU363034"/>
    </source>
</evidence>
<dbReference type="InterPro" id="IPR043504">
    <property type="entry name" value="Peptidase_S1_PA_chymotrypsin"/>
</dbReference>
<dbReference type="InterPro" id="IPR033116">
    <property type="entry name" value="TRYPSIN_SER"/>
</dbReference>